<evidence type="ECO:0000256" key="2">
    <source>
        <dbReference type="ARBA" id="ARBA00006044"/>
    </source>
</evidence>
<dbReference type="InterPro" id="IPR001722">
    <property type="entry name" value="Glyco_hydro_7"/>
</dbReference>
<dbReference type="SUPFAM" id="SSF49899">
    <property type="entry name" value="Concanavalin A-like lectins/glucanases"/>
    <property type="match status" value="1"/>
</dbReference>
<dbReference type="GO" id="GO:0016162">
    <property type="term" value="F:cellulose 1,4-beta-cellobiosidase activity"/>
    <property type="evidence" value="ECO:0007669"/>
    <property type="project" value="UniProtKB-EC"/>
</dbReference>
<dbReference type="GO" id="GO:0030245">
    <property type="term" value="P:cellulose catabolic process"/>
    <property type="evidence" value="ECO:0007669"/>
    <property type="project" value="UniProtKB-KW"/>
</dbReference>
<dbReference type="PANTHER" id="PTHR33753:SF2">
    <property type="entry name" value="GLYCOSIDE HYDROLASE FAMILY 7 PROTEIN"/>
    <property type="match status" value="1"/>
</dbReference>
<accession>A0A9W8NYD1</accession>
<dbReference type="Pfam" id="PF00840">
    <property type="entry name" value="Glyco_hydro_7"/>
    <property type="match status" value="1"/>
</dbReference>
<proteinExistence type="inferred from homology"/>
<evidence type="ECO:0000256" key="5">
    <source>
        <dbReference type="ARBA" id="ARBA00023001"/>
    </source>
</evidence>
<evidence type="ECO:0000313" key="11">
    <source>
        <dbReference type="EMBL" id="KAJ3743268.1"/>
    </source>
</evidence>
<feature type="compositionally biased region" description="Low complexity" evidence="10">
    <location>
        <begin position="87"/>
        <end position="98"/>
    </location>
</feature>
<dbReference type="InterPro" id="IPR013320">
    <property type="entry name" value="ConA-like_dom_sf"/>
</dbReference>
<feature type="region of interest" description="Disordered" evidence="10">
    <location>
        <begin position="87"/>
        <end position="106"/>
    </location>
</feature>
<evidence type="ECO:0000256" key="7">
    <source>
        <dbReference type="ARBA" id="ARBA00023295"/>
    </source>
</evidence>
<reference evidence="11 12" key="1">
    <citation type="journal article" date="2023" name="Proc. Natl. Acad. Sci. U.S.A.">
        <title>A global phylogenomic analysis of the shiitake genus Lentinula.</title>
        <authorList>
            <person name="Sierra-Patev S."/>
            <person name="Min B."/>
            <person name="Naranjo-Ortiz M."/>
            <person name="Looney B."/>
            <person name="Konkel Z."/>
            <person name="Slot J.C."/>
            <person name="Sakamoto Y."/>
            <person name="Steenwyk J.L."/>
            <person name="Rokas A."/>
            <person name="Carro J."/>
            <person name="Camarero S."/>
            <person name="Ferreira P."/>
            <person name="Molpeceres G."/>
            <person name="Ruiz-Duenas F.J."/>
            <person name="Serrano A."/>
            <person name="Henrissat B."/>
            <person name="Drula E."/>
            <person name="Hughes K.W."/>
            <person name="Mata J.L."/>
            <person name="Ishikawa N.K."/>
            <person name="Vargas-Isla R."/>
            <person name="Ushijima S."/>
            <person name="Smith C.A."/>
            <person name="Donoghue J."/>
            <person name="Ahrendt S."/>
            <person name="Andreopoulos W."/>
            <person name="He G."/>
            <person name="LaButti K."/>
            <person name="Lipzen A."/>
            <person name="Ng V."/>
            <person name="Riley R."/>
            <person name="Sandor L."/>
            <person name="Barry K."/>
            <person name="Martinez A.T."/>
            <person name="Xiao Y."/>
            <person name="Gibbons J.G."/>
            <person name="Terashima K."/>
            <person name="Grigoriev I.V."/>
            <person name="Hibbett D."/>
        </authorList>
    </citation>
    <scope>NUCLEOTIDE SEQUENCE [LARGE SCALE GENOMIC DNA]</scope>
    <source>
        <strain evidence="11 12">TFB7810</strain>
    </source>
</reference>
<comment type="similarity">
    <text evidence="2 9">Belongs to the glycosyl hydrolase 7 (cellulase C) family.</text>
</comment>
<evidence type="ECO:0000256" key="8">
    <source>
        <dbReference type="ARBA" id="ARBA00023326"/>
    </source>
</evidence>
<keyword evidence="5 9" id="KW-0136">Cellulose degradation</keyword>
<keyword evidence="3" id="KW-0732">Signal</keyword>
<dbReference type="Gene3D" id="2.70.100.10">
    <property type="entry name" value="Glycoside hydrolase, family 7, domain"/>
    <property type="match status" value="1"/>
</dbReference>
<dbReference type="InterPro" id="IPR037019">
    <property type="entry name" value="Glyco_hydro_7_sf"/>
</dbReference>
<gene>
    <name evidence="11" type="ORF">DFH05DRAFT_1363104</name>
</gene>
<protein>
    <recommendedName>
        <fullName evidence="9">Glucanase</fullName>
        <ecNumber evidence="9">3.2.1.-</ecNumber>
    </recommendedName>
</protein>
<keyword evidence="6" id="KW-0119">Carbohydrate metabolism</keyword>
<feature type="non-terminal residue" evidence="11">
    <location>
        <position position="106"/>
    </location>
</feature>
<keyword evidence="12" id="KW-1185">Reference proteome</keyword>
<feature type="non-terminal residue" evidence="11">
    <location>
        <position position="1"/>
    </location>
</feature>
<comment type="caution">
    <text evidence="11">The sequence shown here is derived from an EMBL/GenBank/DDBJ whole genome shotgun (WGS) entry which is preliminary data.</text>
</comment>
<evidence type="ECO:0000256" key="9">
    <source>
        <dbReference type="RuleBase" id="RU361164"/>
    </source>
</evidence>
<keyword evidence="7 9" id="KW-0326">Glycosidase</keyword>
<keyword evidence="4 9" id="KW-0378">Hydrolase</keyword>
<evidence type="ECO:0000256" key="4">
    <source>
        <dbReference type="ARBA" id="ARBA00022801"/>
    </source>
</evidence>
<evidence type="ECO:0000256" key="6">
    <source>
        <dbReference type="ARBA" id="ARBA00023277"/>
    </source>
</evidence>
<dbReference type="EC" id="3.2.1.-" evidence="9"/>
<comment type="catalytic activity">
    <reaction evidence="1">
        <text>Hydrolysis of (1-&gt;4)-beta-D-glucosidic linkages in cellulose and cellotetraose, releasing cellobiose from the non-reducing ends of the chains.</text>
        <dbReference type="EC" id="3.2.1.91"/>
    </reaction>
</comment>
<evidence type="ECO:0000313" key="12">
    <source>
        <dbReference type="Proteomes" id="UP001142393"/>
    </source>
</evidence>
<dbReference type="PRINTS" id="PR00734">
    <property type="entry name" value="GLHYDRLASE7"/>
</dbReference>
<sequence>TNYQPFKLFEQKFTFDVDFSQLHSGPNGAPCFSPMDADGGMVSFHFSSLVSGVTRRDQVWIGYCDSQSPHDIKCIDGEACINNWTPASNSSNTVTSATGNCVRRED</sequence>
<organism evidence="11 12">
    <name type="scientific">Lentinula detonsa</name>
    <dbReference type="NCBI Taxonomy" id="2804962"/>
    <lineage>
        <taxon>Eukaryota</taxon>
        <taxon>Fungi</taxon>
        <taxon>Dikarya</taxon>
        <taxon>Basidiomycota</taxon>
        <taxon>Agaricomycotina</taxon>
        <taxon>Agaricomycetes</taxon>
        <taxon>Agaricomycetidae</taxon>
        <taxon>Agaricales</taxon>
        <taxon>Marasmiineae</taxon>
        <taxon>Omphalotaceae</taxon>
        <taxon>Lentinula</taxon>
    </lineage>
</organism>
<evidence type="ECO:0000256" key="10">
    <source>
        <dbReference type="SAM" id="MobiDB-lite"/>
    </source>
</evidence>
<dbReference type="PANTHER" id="PTHR33753">
    <property type="entry name" value="1,4-BETA-D-GLUCAN CELLOBIOHYDROLASE B"/>
    <property type="match status" value="1"/>
</dbReference>
<evidence type="ECO:0000256" key="1">
    <source>
        <dbReference type="ARBA" id="ARBA00001641"/>
    </source>
</evidence>
<evidence type="ECO:0000256" key="3">
    <source>
        <dbReference type="ARBA" id="ARBA00022729"/>
    </source>
</evidence>
<dbReference type="Proteomes" id="UP001142393">
    <property type="component" value="Unassembled WGS sequence"/>
</dbReference>
<dbReference type="AlphaFoldDB" id="A0A9W8NYD1"/>
<name>A0A9W8NYD1_9AGAR</name>
<keyword evidence="8 9" id="KW-0624">Polysaccharide degradation</keyword>
<dbReference type="EMBL" id="JANVFU010000009">
    <property type="protein sequence ID" value="KAJ3743268.1"/>
    <property type="molecule type" value="Genomic_DNA"/>
</dbReference>